<gene>
    <name evidence="2" type="ORF">SNE40_004239</name>
</gene>
<protein>
    <recommendedName>
        <fullName evidence="4">Protein rogdi</fullName>
    </recommendedName>
</protein>
<organism evidence="2 3">
    <name type="scientific">Patella caerulea</name>
    <name type="common">Rayed Mediterranean limpet</name>
    <dbReference type="NCBI Taxonomy" id="87958"/>
    <lineage>
        <taxon>Eukaryota</taxon>
        <taxon>Metazoa</taxon>
        <taxon>Spiralia</taxon>
        <taxon>Lophotrochozoa</taxon>
        <taxon>Mollusca</taxon>
        <taxon>Gastropoda</taxon>
        <taxon>Patellogastropoda</taxon>
        <taxon>Patelloidea</taxon>
        <taxon>Patellidae</taxon>
        <taxon>Patella</taxon>
    </lineage>
</organism>
<comment type="similarity">
    <text evidence="1">Belongs to the rogdi family.</text>
</comment>
<dbReference type="PANTHER" id="PTHR13618">
    <property type="entry name" value="LEUCINE ZIPPER CONTAINING TRANSCRIPTION FACTOR LZF1"/>
    <property type="match status" value="1"/>
</dbReference>
<evidence type="ECO:0000313" key="2">
    <source>
        <dbReference type="EMBL" id="KAK6192838.1"/>
    </source>
</evidence>
<evidence type="ECO:0000313" key="3">
    <source>
        <dbReference type="Proteomes" id="UP001347796"/>
    </source>
</evidence>
<comment type="caution">
    <text evidence="2">The sequence shown here is derived from an EMBL/GenBank/DDBJ whole genome shotgun (WGS) entry which is preliminary data.</text>
</comment>
<dbReference type="AlphaFoldDB" id="A0AAN8KDD7"/>
<dbReference type="PANTHER" id="PTHR13618:SF1">
    <property type="entry name" value="PROTEIN ROGDI HOMOLOG"/>
    <property type="match status" value="1"/>
</dbReference>
<keyword evidence="3" id="KW-1185">Reference proteome</keyword>
<dbReference type="GO" id="GO:0043291">
    <property type="term" value="C:RAVE complex"/>
    <property type="evidence" value="ECO:0007669"/>
    <property type="project" value="TreeGrafter"/>
</dbReference>
<dbReference type="EMBL" id="JAZGQO010000002">
    <property type="protein sequence ID" value="KAK6192838.1"/>
    <property type="molecule type" value="Genomic_DNA"/>
</dbReference>
<reference evidence="2 3" key="1">
    <citation type="submission" date="2024-01" db="EMBL/GenBank/DDBJ databases">
        <title>The genome of the rayed Mediterranean limpet Patella caerulea (Linnaeus, 1758).</title>
        <authorList>
            <person name="Anh-Thu Weber A."/>
            <person name="Halstead-Nussloch G."/>
        </authorList>
    </citation>
    <scope>NUCLEOTIDE SEQUENCE [LARGE SCALE GENOMIC DNA]</scope>
    <source>
        <strain evidence="2">AATW-2023a</strain>
        <tissue evidence="2">Whole specimen</tissue>
    </source>
</reference>
<dbReference type="Pfam" id="PF10259">
    <property type="entry name" value="Rogdi_lz"/>
    <property type="match status" value="1"/>
</dbReference>
<dbReference type="Proteomes" id="UP001347796">
    <property type="component" value="Unassembled WGS sequence"/>
</dbReference>
<evidence type="ECO:0008006" key="4">
    <source>
        <dbReference type="Google" id="ProtNLM"/>
    </source>
</evidence>
<evidence type="ECO:0000256" key="1">
    <source>
        <dbReference type="ARBA" id="ARBA00005535"/>
    </source>
</evidence>
<name>A0AAN8KDD7_PATCE</name>
<proteinExistence type="inferred from homology"/>
<dbReference type="InterPro" id="IPR028241">
    <property type="entry name" value="RAVE2/Rogdi"/>
</dbReference>
<accession>A0AAN8KDD7</accession>
<sequence length="261" mass="30368">MATEEDEISVLHQELKWLLREEVHHVFEDIRHTLQECSERFPIQTGAVHDSEIKQQRMILSSPNSSSQMKCMVTLRGDSICEADVNFKHKHVKDQHHIFKTSFNPDRQWKLQQIQDAGNHLCNALFILSKRDSTYEFKSAQEVLLLLDELMACLMKCRTSLAMPKRKTLQDLITNKNMQIFHPVLPNDVALSFYVHASKLILAMYHLHTNSQQKVEITARFQVESVVQWLNEAIVFFTLALQQCQQLKDKIIALCQYDGMC</sequence>